<dbReference type="PROSITE" id="PS50003">
    <property type="entry name" value="PH_DOMAIN"/>
    <property type="match status" value="1"/>
</dbReference>
<protein>
    <recommendedName>
        <fullName evidence="1">PH domain-containing protein</fullName>
    </recommendedName>
</protein>
<dbReference type="SMR" id="A0A482XN56"/>
<name>A0A482XN56_LAOST</name>
<dbReference type="Gene3D" id="1.20.5.390">
    <property type="entry name" value="L1 transposable element, trimerization domain"/>
    <property type="match status" value="1"/>
</dbReference>
<dbReference type="SUPFAM" id="SSF50729">
    <property type="entry name" value="PH domain-like"/>
    <property type="match status" value="1"/>
</dbReference>
<dbReference type="Pfam" id="PF16523">
    <property type="entry name" value="betaPIX_CC"/>
    <property type="match status" value="1"/>
</dbReference>
<dbReference type="GO" id="GO:0005737">
    <property type="term" value="C:cytoplasm"/>
    <property type="evidence" value="ECO:0007669"/>
    <property type="project" value="TreeGrafter"/>
</dbReference>
<dbReference type="OrthoDB" id="6019202at2759"/>
<dbReference type="EMBL" id="QKKF02004001">
    <property type="protein sequence ID" value="RZF47575.1"/>
    <property type="molecule type" value="Genomic_DNA"/>
</dbReference>
<gene>
    <name evidence="2" type="ORF">LSTR_LSTR011373</name>
</gene>
<evidence type="ECO:0000313" key="3">
    <source>
        <dbReference type="Proteomes" id="UP000291343"/>
    </source>
</evidence>
<proteinExistence type="predicted"/>
<dbReference type="PANTHER" id="PTHR46026:SF1">
    <property type="entry name" value="RHO-TYPE GUANINE NUCLEOTIDE EXCHANGE FACTOR, ISOFORM F"/>
    <property type="match status" value="1"/>
</dbReference>
<comment type="caution">
    <text evidence="2">The sequence shown here is derived from an EMBL/GenBank/DDBJ whole genome shotgun (WGS) entry which is preliminary data.</text>
</comment>
<keyword evidence="3" id="KW-1185">Reference proteome</keyword>
<organism evidence="2 3">
    <name type="scientific">Laodelphax striatellus</name>
    <name type="common">Small brown planthopper</name>
    <name type="synonym">Delphax striatella</name>
    <dbReference type="NCBI Taxonomy" id="195883"/>
    <lineage>
        <taxon>Eukaryota</taxon>
        <taxon>Metazoa</taxon>
        <taxon>Ecdysozoa</taxon>
        <taxon>Arthropoda</taxon>
        <taxon>Hexapoda</taxon>
        <taxon>Insecta</taxon>
        <taxon>Pterygota</taxon>
        <taxon>Neoptera</taxon>
        <taxon>Paraneoptera</taxon>
        <taxon>Hemiptera</taxon>
        <taxon>Auchenorrhyncha</taxon>
        <taxon>Fulgoroidea</taxon>
        <taxon>Delphacidae</taxon>
        <taxon>Criomorphinae</taxon>
        <taxon>Laodelphax</taxon>
    </lineage>
</organism>
<sequence length="216" mass="23725">MSTRASNQINPERGKLPLTGINVNKLEETENCKNSFEIVGPMIERIVAVCQTREDQQTWIDLLKQQIRAVRGGGGGVPTTPKPQLATNLISANSNGGSGGGDRGFEEDAQILRVIEGYCMSAKSRYTINSDSDSPSVLIAEEEKITVEQSIGDRTALEEKSLVETVNALKEEVKALSVKISSVSDNLQEEILMRTNLQKLIDNYFNDSESKRLHAD</sequence>
<accession>A0A482XN56</accession>
<dbReference type="InterPro" id="IPR011993">
    <property type="entry name" value="PH-like_dom_sf"/>
</dbReference>
<feature type="domain" description="PH" evidence="1">
    <location>
        <begin position="1"/>
        <end position="68"/>
    </location>
</feature>
<dbReference type="InParanoid" id="A0A482XN56"/>
<dbReference type="AlphaFoldDB" id="A0A482XN56"/>
<evidence type="ECO:0000259" key="1">
    <source>
        <dbReference type="PROSITE" id="PS50003"/>
    </source>
</evidence>
<dbReference type="PANTHER" id="PTHR46026">
    <property type="entry name" value="RHO-TYPE GUANINE NUCLEOTIDE EXCHANGE FACTOR, ISOFORM F"/>
    <property type="match status" value="1"/>
</dbReference>
<dbReference type="Proteomes" id="UP000291343">
    <property type="component" value="Unassembled WGS sequence"/>
</dbReference>
<dbReference type="Gene3D" id="2.30.29.30">
    <property type="entry name" value="Pleckstrin-homology domain (PH domain)/Phosphotyrosine-binding domain (PTB)"/>
    <property type="match status" value="1"/>
</dbReference>
<dbReference type="STRING" id="195883.A0A482XN56"/>
<dbReference type="InterPro" id="IPR032409">
    <property type="entry name" value="GEF6/7_CC"/>
</dbReference>
<reference evidence="2 3" key="1">
    <citation type="journal article" date="2017" name="Gigascience">
        <title>Genome sequence of the small brown planthopper, Laodelphax striatellus.</title>
        <authorList>
            <person name="Zhu J."/>
            <person name="Jiang F."/>
            <person name="Wang X."/>
            <person name="Yang P."/>
            <person name="Bao Y."/>
            <person name="Zhao W."/>
            <person name="Wang W."/>
            <person name="Lu H."/>
            <person name="Wang Q."/>
            <person name="Cui N."/>
            <person name="Li J."/>
            <person name="Chen X."/>
            <person name="Luo L."/>
            <person name="Yu J."/>
            <person name="Kang L."/>
            <person name="Cui F."/>
        </authorList>
    </citation>
    <scope>NUCLEOTIDE SEQUENCE [LARGE SCALE GENOMIC DNA]</scope>
    <source>
        <strain evidence="2">Lst14</strain>
    </source>
</reference>
<evidence type="ECO:0000313" key="2">
    <source>
        <dbReference type="EMBL" id="RZF47575.1"/>
    </source>
</evidence>
<dbReference type="GO" id="GO:0005085">
    <property type="term" value="F:guanyl-nucleotide exchange factor activity"/>
    <property type="evidence" value="ECO:0007669"/>
    <property type="project" value="TreeGrafter"/>
</dbReference>
<dbReference type="InterPro" id="IPR001849">
    <property type="entry name" value="PH_domain"/>
</dbReference>